<evidence type="ECO:0000313" key="2">
    <source>
        <dbReference type="EMBL" id="KAK6623417.1"/>
    </source>
</evidence>
<comment type="caution">
    <text evidence="2">The sequence shown here is derived from an EMBL/GenBank/DDBJ whole genome shotgun (WGS) entry which is preliminary data.</text>
</comment>
<gene>
    <name evidence="2" type="ORF">RUM43_009269</name>
</gene>
<feature type="region of interest" description="Disordered" evidence="1">
    <location>
        <begin position="33"/>
        <end position="52"/>
    </location>
</feature>
<dbReference type="EMBL" id="JAWJWE010000038">
    <property type="protein sequence ID" value="KAK6623417.1"/>
    <property type="molecule type" value="Genomic_DNA"/>
</dbReference>
<evidence type="ECO:0000313" key="3">
    <source>
        <dbReference type="Proteomes" id="UP001372834"/>
    </source>
</evidence>
<sequence length="52" mass="5823">TGDSSTQVPSKRNPEIMELSRVKFQRKLIKRKSAPISESDEGYDSARVVKGD</sequence>
<feature type="non-terminal residue" evidence="2">
    <location>
        <position position="1"/>
    </location>
</feature>
<evidence type="ECO:0000256" key="1">
    <source>
        <dbReference type="SAM" id="MobiDB-lite"/>
    </source>
</evidence>
<reference evidence="2 3" key="1">
    <citation type="submission" date="2023-10" db="EMBL/GenBank/DDBJ databases">
        <title>Genomes of two closely related lineages of the louse Polyplax serrata with different host specificities.</title>
        <authorList>
            <person name="Martinu J."/>
            <person name="Tarabai H."/>
            <person name="Stefka J."/>
            <person name="Hypsa V."/>
        </authorList>
    </citation>
    <scope>NUCLEOTIDE SEQUENCE [LARGE SCALE GENOMIC DNA]</scope>
    <source>
        <strain evidence="2">HR10_N</strain>
    </source>
</reference>
<protein>
    <submittedName>
        <fullName evidence="2">Uncharacterized protein</fullName>
    </submittedName>
</protein>
<name>A0AAN8S8G4_POLSC</name>
<organism evidence="2 3">
    <name type="scientific">Polyplax serrata</name>
    <name type="common">Common mouse louse</name>
    <dbReference type="NCBI Taxonomy" id="468196"/>
    <lineage>
        <taxon>Eukaryota</taxon>
        <taxon>Metazoa</taxon>
        <taxon>Ecdysozoa</taxon>
        <taxon>Arthropoda</taxon>
        <taxon>Hexapoda</taxon>
        <taxon>Insecta</taxon>
        <taxon>Pterygota</taxon>
        <taxon>Neoptera</taxon>
        <taxon>Paraneoptera</taxon>
        <taxon>Psocodea</taxon>
        <taxon>Troctomorpha</taxon>
        <taxon>Phthiraptera</taxon>
        <taxon>Anoplura</taxon>
        <taxon>Polyplacidae</taxon>
        <taxon>Polyplax</taxon>
    </lineage>
</organism>
<proteinExistence type="predicted"/>
<dbReference type="Proteomes" id="UP001372834">
    <property type="component" value="Unassembled WGS sequence"/>
</dbReference>
<accession>A0AAN8S8G4</accession>
<dbReference type="AlphaFoldDB" id="A0AAN8S8G4"/>